<feature type="domain" description="DUF6532" evidence="1">
    <location>
        <begin position="59"/>
        <end position="256"/>
    </location>
</feature>
<evidence type="ECO:0000259" key="1">
    <source>
        <dbReference type="Pfam" id="PF20149"/>
    </source>
</evidence>
<evidence type="ECO:0000313" key="3">
    <source>
        <dbReference type="Proteomes" id="UP000193067"/>
    </source>
</evidence>
<dbReference type="EMBL" id="KZ084099">
    <property type="protein sequence ID" value="OSD03871.1"/>
    <property type="molecule type" value="Genomic_DNA"/>
</dbReference>
<dbReference type="Proteomes" id="UP000193067">
    <property type="component" value="Unassembled WGS sequence"/>
</dbReference>
<dbReference type="PROSITE" id="PS51257">
    <property type="entry name" value="PROKAR_LIPOPROTEIN"/>
    <property type="match status" value="1"/>
</dbReference>
<sequence length="317" mass="35579">MQQRQWSPRREEVPHVLQSTQACETSVLVAAPFKNGQQPTGKAKAGDYDDHVKKMINDACHQYEILLATEDPYPSPSTAVVWAARVWADVSRSSPSKFTLSNRIEKIITGRGSHARGALRDRLRPLIASTYGFSSEGSTRAKNQNISKHAYLLDSDASEPDARFHYADISTRRGFAHNTVILTVLKDHWFGSADAPGIKYMDQFSPVREVTLALMFTTIEYCIDQWATGIWDKTLIFSNKIYHSKYKQHLQHIQDWGRLDADATRGVRQRMYDRARRASGAPAATLPPAGLPEHARDRLRDDLVYLAAADHSGEEGG</sequence>
<gene>
    <name evidence="2" type="ORF">PYCCODRAFT_1476789</name>
</gene>
<keyword evidence="3" id="KW-1185">Reference proteome</keyword>
<protein>
    <recommendedName>
        <fullName evidence="1">DUF6532 domain-containing protein</fullName>
    </recommendedName>
</protein>
<accession>A0A1Y2IUI8</accession>
<proteinExistence type="predicted"/>
<dbReference type="Pfam" id="PF20149">
    <property type="entry name" value="DUF6532"/>
    <property type="match status" value="1"/>
</dbReference>
<dbReference type="InterPro" id="IPR045341">
    <property type="entry name" value="DUF6532"/>
</dbReference>
<evidence type="ECO:0000313" key="2">
    <source>
        <dbReference type="EMBL" id="OSD03871.1"/>
    </source>
</evidence>
<name>A0A1Y2IUI8_TRAC3</name>
<dbReference type="AlphaFoldDB" id="A0A1Y2IUI8"/>
<organism evidence="2 3">
    <name type="scientific">Trametes coccinea (strain BRFM310)</name>
    <name type="common">Pycnoporus coccineus</name>
    <dbReference type="NCBI Taxonomy" id="1353009"/>
    <lineage>
        <taxon>Eukaryota</taxon>
        <taxon>Fungi</taxon>
        <taxon>Dikarya</taxon>
        <taxon>Basidiomycota</taxon>
        <taxon>Agaricomycotina</taxon>
        <taxon>Agaricomycetes</taxon>
        <taxon>Polyporales</taxon>
        <taxon>Polyporaceae</taxon>
        <taxon>Trametes</taxon>
    </lineage>
</organism>
<reference evidence="2 3" key="1">
    <citation type="journal article" date="2015" name="Biotechnol. Biofuels">
        <title>Enhanced degradation of softwood versus hardwood by the white-rot fungus Pycnoporus coccineus.</title>
        <authorList>
            <person name="Couturier M."/>
            <person name="Navarro D."/>
            <person name="Chevret D."/>
            <person name="Henrissat B."/>
            <person name="Piumi F."/>
            <person name="Ruiz-Duenas F.J."/>
            <person name="Martinez A.T."/>
            <person name="Grigoriev I.V."/>
            <person name="Riley R."/>
            <person name="Lipzen A."/>
            <person name="Berrin J.G."/>
            <person name="Master E.R."/>
            <person name="Rosso M.N."/>
        </authorList>
    </citation>
    <scope>NUCLEOTIDE SEQUENCE [LARGE SCALE GENOMIC DNA]</scope>
    <source>
        <strain evidence="2 3">BRFM310</strain>
    </source>
</reference>
<dbReference type="STRING" id="1353009.A0A1Y2IUI8"/>
<dbReference type="OrthoDB" id="2751838at2759"/>